<protein>
    <recommendedName>
        <fullName evidence="5">DUF4878 domain-containing protein</fullName>
    </recommendedName>
</protein>
<comment type="caution">
    <text evidence="3">The sequence shown here is derived from an EMBL/GenBank/DDBJ whole genome shotgun (WGS) entry which is preliminary data.</text>
</comment>
<dbReference type="Proteomes" id="UP001597417">
    <property type="component" value="Unassembled WGS sequence"/>
</dbReference>
<feature type="compositionally biased region" description="Pro residues" evidence="1">
    <location>
        <begin position="1"/>
        <end position="13"/>
    </location>
</feature>
<dbReference type="RefSeq" id="WP_378264371.1">
    <property type="nucleotide sequence ID" value="NZ_JBHUKR010000006.1"/>
</dbReference>
<evidence type="ECO:0000256" key="2">
    <source>
        <dbReference type="SAM" id="Phobius"/>
    </source>
</evidence>
<reference evidence="4" key="1">
    <citation type="journal article" date="2019" name="Int. J. Syst. Evol. Microbiol.">
        <title>The Global Catalogue of Microorganisms (GCM) 10K type strain sequencing project: providing services to taxonomists for standard genome sequencing and annotation.</title>
        <authorList>
            <consortium name="The Broad Institute Genomics Platform"/>
            <consortium name="The Broad Institute Genome Sequencing Center for Infectious Disease"/>
            <person name="Wu L."/>
            <person name="Ma J."/>
        </authorList>
    </citation>
    <scope>NUCLEOTIDE SEQUENCE [LARGE SCALE GENOMIC DNA]</scope>
    <source>
        <strain evidence="4">CGMCC 4.7645</strain>
    </source>
</reference>
<keyword evidence="2" id="KW-0812">Transmembrane</keyword>
<evidence type="ECO:0000313" key="4">
    <source>
        <dbReference type="Proteomes" id="UP001597417"/>
    </source>
</evidence>
<evidence type="ECO:0000313" key="3">
    <source>
        <dbReference type="EMBL" id="MFD2417036.1"/>
    </source>
</evidence>
<accession>A0ABW5FWD5</accession>
<gene>
    <name evidence="3" type="ORF">ACFSXZ_11955</name>
</gene>
<keyword evidence="2" id="KW-1133">Transmembrane helix</keyword>
<proteinExistence type="predicted"/>
<sequence>MTYPPQQPGPYGSPDPNQGQWGQQPGGYPQTGPQPGYPGAYPQSGSLPAFPGTGYPQSGPQPLPGYPGSTPQFGQPGGTQQFGQPDGTQQFGTPGGNQQFGQPGQWGAQPGFYGYPADPGGQAPKKKTGLIVGAVIAAVLLIGGGITAVLLLTGGTDPHSTPEALQNAVIDAYNTKNAQKFVPLMCAPPPASELQTLQSTLDKIPPGVVYSSSKAPEVNGTSGTLTLQAAANGRSKDFPLRISGANGSWCLSS</sequence>
<evidence type="ECO:0008006" key="5">
    <source>
        <dbReference type="Google" id="ProtNLM"/>
    </source>
</evidence>
<feature type="transmembrane region" description="Helical" evidence="2">
    <location>
        <begin position="130"/>
        <end position="152"/>
    </location>
</feature>
<feature type="region of interest" description="Disordered" evidence="1">
    <location>
        <begin position="1"/>
        <end position="120"/>
    </location>
</feature>
<keyword evidence="2" id="KW-0472">Membrane</keyword>
<evidence type="ECO:0000256" key="1">
    <source>
        <dbReference type="SAM" id="MobiDB-lite"/>
    </source>
</evidence>
<keyword evidence="4" id="KW-1185">Reference proteome</keyword>
<feature type="compositionally biased region" description="Low complexity" evidence="1">
    <location>
        <begin position="67"/>
        <end position="105"/>
    </location>
</feature>
<name>A0ABW5FWD5_9PSEU</name>
<feature type="compositionally biased region" description="Low complexity" evidence="1">
    <location>
        <begin position="14"/>
        <end position="43"/>
    </location>
</feature>
<dbReference type="EMBL" id="JBHUKR010000006">
    <property type="protein sequence ID" value="MFD2417036.1"/>
    <property type="molecule type" value="Genomic_DNA"/>
</dbReference>
<organism evidence="3 4">
    <name type="scientific">Amycolatopsis pigmentata</name>
    <dbReference type="NCBI Taxonomy" id="450801"/>
    <lineage>
        <taxon>Bacteria</taxon>
        <taxon>Bacillati</taxon>
        <taxon>Actinomycetota</taxon>
        <taxon>Actinomycetes</taxon>
        <taxon>Pseudonocardiales</taxon>
        <taxon>Pseudonocardiaceae</taxon>
        <taxon>Amycolatopsis</taxon>
    </lineage>
</organism>